<evidence type="ECO:0000256" key="1">
    <source>
        <dbReference type="ARBA" id="ARBA00004167"/>
    </source>
</evidence>
<organism evidence="7 8">
    <name type="scientific">Oryza meyeriana var. granulata</name>
    <dbReference type="NCBI Taxonomy" id="110450"/>
    <lineage>
        <taxon>Eukaryota</taxon>
        <taxon>Viridiplantae</taxon>
        <taxon>Streptophyta</taxon>
        <taxon>Embryophyta</taxon>
        <taxon>Tracheophyta</taxon>
        <taxon>Spermatophyta</taxon>
        <taxon>Magnoliopsida</taxon>
        <taxon>Liliopsida</taxon>
        <taxon>Poales</taxon>
        <taxon>Poaceae</taxon>
        <taxon>BOP clade</taxon>
        <taxon>Oryzoideae</taxon>
        <taxon>Oryzeae</taxon>
        <taxon>Oryzinae</taxon>
        <taxon>Oryza</taxon>
        <taxon>Oryza meyeriana</taxon>
    </lineage>
</organism>
<keyword evidence="4" id="KW-0472">Membrane</keyword>
<feature type="coiled-coil region" evidence="5">
    <location>
        <begin position="23"/>
        <end position="50"/>
    </location>
</feature>
<dbReference type="GO" id="GO:0080115">
    <property type="term" value="F:myosin XI tail binding"/>
    <property type="evidence" value="ECO:0007669"/>
    <property type="project" value="UniProtKB-ARBA"/>
</dbReference>
<dbReference type="InterPro" id="IPR039306">
    <property type="entry name" value="MYOB"/>
</dbReference>
<comment type="caution">
    <text evidence="7">The sequence shown here is derived from an EMBL/GenBank/DDBJ whole genome shotgun (WGS) entry which is preliminary data.</text>
</comment>
<name>A0A6G1EP68_9ORYZ</name>
<reference evidence="7 8" key="1">
    <citation type="submission" date="2019-11" db="EMBL/GenBank/DDBJ databases">
        <title>Whole genome sequence of Oryza granulata.</title>
        <authorList>
            <person name="Li W."/>
        </authorList>
    </citation>
    <scope>NUCLEOTIDE SEQUENCE [LARGE SCALE GENOMIC DNA]</scope>
    <source>
        <strain evidence="8">cv. Menghai</strain>
        <tissue evidence="7">Leaf</tissue>
    </source>
</reference>
<dbReference type="InterPro" id="IPR007656">
    <property type="entry name" value="GTD-bd"/>
</dbReference>
<dbReference type="OrthoDB" id="1047602at2759"/>
<dbReference type="PANTHER" id="PTHR31448:SF33">
    <property type="entry name" value="EXPRESSED PROTEIN"/>
    <property type="match status" value="1"/>
</dbReference>
<dbReference type="GO" id="GO:0016020">
    <property type="term" value="C:membrane"/>
    <property type="evidence" value="ECO:0007669"/>
    <property type="project" value="UniProtKB-SubCell"/>
</dbReference>
<keyword evidence="3" id="KW-1133">Transmembrane helix</keyword>
<feature type="domain" description="GTD-binding" evidence="6">
    <location>
        <begin position="1"/>
        <end position="42"/>
    </location>
</feature>
<evidence type="ECO:0000256" key="2">
    <source>
        <dbReference type="ARBA" id="ARBA00022692"/>
    </source>
</evidence>
<dbReference type="Pfam" id="PF04576">
    <property type="entry name" value="Zein-binding"/>
    <property type="match status" value="1"/>
</dbReference>
<evidence type="ECO:0000313" key="8">
    <source>
        <dbReference type="Proteomes" id="UP000479710"/>
    </source>
</evidence>
<evidence type="ECO:0000259" key="6">
    <source>
        <dbReference type="Pfam" id="PF04576"/>
    </source>
</evidence>
<dbReference type="PANTHER" id="PTHR31448">
    <property type="entry name" value="MYOSIN-BINDING PROTEIN 2"/>
    <property type="match status" value="1"/>
</dbReference>
<keyword evidence="8" id="KW-1185">Reference proteome</keyword>
<evidence type="ECO:0000313" key="7">
    <source>
        <dbReference type="EMBL" id="KAF0926414.1"/>
    </source>
</evidence>
<sequence>MQMEAMQYQRMMEKQSQYDREDLQKMAAMVQELEAKIKSYKIKLRDQLLVTEICDVMRLSCSEECEPSMSRTAQSLSIFEDEKAYISKHLKKLRQKLHQFSNNSKFIDASKPDNKEDTFDVTDIEDAYQDADENSEMTNSENSEMANVIRNGGNFMYLPNGTKDLKHGKDDPKGQYYAMVSENDLVSFKDKIFELSGRLKALEADRSFLEHSINSLKNGQDGEELIHGIACSLRELRRMGSLGRIMISSNIISGYTFDR</sequence>
<dbReference type="EMBL" id="SPHZ02000003">
    <property type="protein sequence ID" value="KAF0926414.1"/>
    <property type="molecule type" value="Genomic_DNA"/>
</dbReference>
<dbReference type="AlphaFoldDB" id="A0A6G1EP68"/>
<dbReference type="Proteomes" id="UP000479710">
    <property type="component" value="Unassembled WGS sequence"/>
</dbReference>
<keyword evidence="5" id="KW-0175">Coiled coil</keyword>
<evidence type="ECO:0000256" key="5">
    <source>
        <dbReference type="SAM" id="Coils"/>
    </source>
</evidence>
<gene>
    <name evidence="7" type="ORF">E2562_024136</name>
</gene>
<evidence type="ECO:0000256" key="4">
    <source>
        <dbReference type="ARBA" id="ARBA00023136"/>
    </source>
</evidence>
<proteinExistence type="predicted"/>
<protein>
    <recommendedName>
        <fullName evidence="6">GTD-binding domain-containing protein</fullName>
    </recommendedName>
</protein>
<evidence type="ECO:0000256" key="3">
    <source>
        <dbReference type="ARBA" id="ARBA00022989"/>
    </source>
</evidence>
<keyword evidence="2" id="KW-0812">Transmembrane</keyword>
<comment type="subcellular location">
    <subcellularLocation>
        <location evidence="1">Membrane</location>
        <topology evidence="1">Single-pass membrane protein</topology>
    </subcellularLocation>
</comment>
<accession>A0A6G1EP68</accession>